<keyword evidence="5" id="KW-1185">Reference proteome</keyword>
<sequence>MRKKYLRILKIIIYILNQKEVTTKELSEKFNVSIRTIQRDLHEIENLGISLEREIDGTVRILENNQLHLKGLNLNLEEKKILLLMMNLSEKYLYDLFTDTINEVKIKFINSLEPQMKELNKKRSTLYRFLKQRHENIKLWIVNSIERAILEQRKIKIRYNHPKKGEEEYELSPYLFLFSKNHWYLFALESKKNFEGLFRLSRIKKVIYLNDKFKPPKDLEEKINSIWETQYSTRRYTIKIKFSKEVAQLIKDTARHPSQIIQELENGEILYTVKVSGYKEILYWILSWGKDAELIEPKWMREKIKEEIYKMQKKYNNNL</sequence>
<organism evidence="4 5">
    <name type="scientific">Thermosipho affectus</name>
    <dbReference type="NCBI Taxonomy" id="660294"/>
    <lineage>
        <taxon>Bacteria</taxon>
        <taxon>Thermotogati</taxon>
        <taxon>Thermotogota</taxon>
        <taxon>Thermotogae</taxon>
        <taxon>Thermotogales</taxon>
        <taxon>Fervidobacteriaceae</taxon>
        <taxon>Thermosipho</taxon>
    </lineage>
</organism>
<evidence type="ECO:0000313" key="4">
    <source>
        <dbReference type="EMBL" id="ONN27903.1"/>
    </source>
</evidence>
<dbReference type="InterPro" id="IPR036388">
    <property type="entry name" value="WH-like_DNA-bd_sf"/>
</dbReference>
<dbReference type="EMBL" id="LBFC01000005">
    <property type="protein sequence ID" value="ONN27903.1"/>
    <property type="molecule type" value="Genomic_DNA"/>
</dbReference>
<evidence type="ECO:0000259" key="3">
    <source>
        <dbReference type="PROSITE" id="PS51000"/>
    </source>
</evidence>
<dbReference type="InterPro" id="IPR028349">
    <property type="entry name" value="PafC-like"/>
</dbReference>
<dbReference type="PROSITE" id="PS52050">
    <property type="entry name" value="WYL"/>
    <property type="match status" value="1"/>
</dbReference>
<comment type="caution">
    <text evidence="4">The sequence shown here is derived from an EMBL/GenBank/DDBJ whole genome shotgun (WGS) entry which is preliminary data.</text>
</comment>
<accession>A0ABX3IJ91</accession>
<dbReference type="Pfam" id="PF08220">
    <property type="entry name" value="HTH_DeoR"/>
    <property type="match status" value="1"/>
</dbReference>
<dbReference type="InterPro" id="IPR057727">
    <property type="entry name" value="WCX_dom"/>
</dbReference>
<gene>
    <name evidence="4" type="ORF">XJ44_01460</name>
</gene>
<keyword evidence="2" id="KW-0804">Transcription</keyword>
<dbReference type="Proteomes" id="UP000242616">
    <property type="component" value="Unassembled WGS sequence"/>
</dbReference>
<dbReference type="InterPro" id="IPR026881">
    <property type="entry name" value="WYL_dom"/>
</dbReference>
<dbReference type="InterPro" id="IPR036390">
    <property type="entry name" value="WH_DNA-bd_sf"/>
</dbReference>
<dbReference type="RefSeq" id="WP_075665305.1">
    <property type="nucleotide sequence ID" value="NZ_LBFC01000005.1"/>
</dbReference>
<evidence type="ECO:0000256" key="1">
    <source>
        <dbReference type="ARBA" id="ARBA00023015"/>
    </source>
</evidence>
<dbReference type="InterPro" id="IPR051534">
    <property type="entry name" value="CBASS_pafABC_assoc_protein"/>
</dbReference>
<evidence type="ECO:0000313" key="5">
    <source>
        <dbReference type="Proteomes" id="UP000242616"/>
    </source>
</evidence>
<dbReference type="Pfam" id="PF13280">
    <property type="entry name" value="WYL"/>
    <property type="match status" value="1"/>
</dbReference>
<dbReference type="SUPFAM" id="SSF46785">
    <property type="entry name" value="Winged helix' DNA-binding domain"/>
    <property type="match status" value="1"/>
</dbReference>
<proteinExistence type="predicted"/>
<evidence type="ECO:0000256" key="2">
    <source>
        <dbReference type="ARBA" id="ARBA00023163"/>
    </source>
</evidence>
<dbReference type="PANTHER" id="PTHR34580">
    <property type="match status" value="1"/>
</dbReference>
<dbReference type="Pfam" id="PF25583">
    <property type="entry name" value="WCX"/>
    <property type="match status" value="1"/>
</dbReference>
<dbReference type="InterPro" id="IPR001034">
    <property type="entry name" value="DeoR_HTH"/>
</dbReference>
<dbReference type="Gene3D" id="1.10.10.10">
    <property type="entry name" value="Winged helix-like DNA-binding domain superfamily/Winged helix DNA-binding domain"/>
    <property type="match status" value="1"/>
</dbReference>
<dbReference type="SMART" id="SM00420">
    <property type="entry name" value="HTH_DEOR"/>
    <property type="match status" value="1"/>
</dbReference>
<feature type="domain" description="HTH deoR-type" evidence="3">
    <location>
        <begin position="4"/>
        <end position="60"/>
    </location>
</feature>
<dbReference type="PANTHER" id="PTHR34580:SF1">
    <property type="entry name" value="PROTEIN PAFC"/>
    <property type="match status" value="1"/>
</dbReference>
<dbReference type="PROSITE" id="PS51000">
    <property type="entry name" value="HTH_DEOR_2"/>
    <property type="match status" value="1"/>
</dbReference>
<protein>
    <recommendedName>
        <fullName evidence="3">HTH deoR-type domain-containing protein</fullName>
    </recommendedName>
</protein>
<name>A0ABX3IJ91_9BACT</name>
<keyword evidence="1" id="KW-0805">Transcription regulation</keyword>
<dbReference type="PIRSF" id="PIRSF016838">
    <property type="entry name" value="PafC"/>
    <property type="match status" value="1"/>
</dbReference>
<reference evidence="4 5" key="1">
    <citation type="submission" date="2015-06" db="EMBL/GenBank/DDBJ databases">
        <title>Genome sequencing of Thermotogales isolates from hydrothermal vents.</title>
        <authorList>
            <person name="Haverkamp T.H."/>
            <person name="Kublanov I.V."/>
            <person name="Nesbo C.L."/>
        </authorList>
    </citation>
    <scope>NUCLEOTIDE SEQUENCE [LARGE SCALE GENOMIC DNA]</scope>
    <source>
        <strain evidence="5">ik275mar</strain>
    </source>
</reference>